<organism evidence="1 2">
    <name type="scientific">Diphasiastrum complanatum</name>
    <name type="common">Issler's clubmoss</name>
    <name type="synonym">Lycopodium complanatum</name>
    <dbReference type="NCBI Taxonomy" id="34168"/>
    <lineage>
        <taxon>Eukaryota</taxon>
        <taxon>Viridiplantae</taxon>
        <taxon>Streptophyta</taxon>
        <taxon>Embryophyta</taxon>
        <taxon>Tracheophyta</taxon>
        <taxon>Lycopodiopsida</taxon>
        <taxon>Lycopodiales</taxon>
        <taxon>Lycopodiaceae</taxon>
        <taxon>Lycopodioideae</taxon>
        <taxon>Diphasiastrum</taxon>
    </lineage>
</organism>
<evidence type="ECO:0000313" key="1">
    <source>
        <dbReference type="EMBL" id="KAJ7539276.1"/>
    </source>
</evidence>
<comment type="caution">
    <text evidence="1">The sequence shown here is derived from an EMBL/GenBank/DDBJ whole genome shotgun (WGS) entry which is preliminary data.</text>
</comment>
<evidence type="ECO:0000313" key="2">
    <source>
        <dbReference type="Proteomes" id="UP001162992"/>
    </source>
</evidence>
<accession>A0ACC2CB79</accession>
<proteinExistence type="predicted"/>
<sequence>MASVDSRNSVASLAASLNDLLNKNQSQASAVDDSGQKTEVGSLDPSLADSSTEGASRIDEHHESSTGSNNEDRPNILITNDDGVTAPGLRALVETLVNLGSCNVFVCAPDSDKSGTGHSVTTRGLLEVGSVNIDGATAYEVSGTPADCVSLSLSGSLFSWAKPTLVISGINKGSNCGYHIVYSGTVAGAREAFINGVPSIAISLNWSRGQSSDKDFKVTANICLPLILAVLDAIAKGTYPTGYFLNIDVPTHPSEHKGFKVTRQGSSRFIGRWQAATTQRRLSSYLRGKEPGMGIQLAQLGLAASAAGAARKVNSSYKHTEIDSVAGRKDETPTISTQKQLFQIEFTEQEVGDTHIDFDYGALQQGYIAITPLGAVSHTEADIHLLVTKWVEAAWDHVGQASL</sequence>
<protein>
    <submittedName>
        <fullName evidence="1">Uncharacterized protein</fullName>
    </submittedName>
</protein>
<dbReference type="EMBL" id="CM055102">
    <property type="protein sequence ID" value="KAJ7539276.1"/>
    <property type="molecule type" value="Genomic_DNA"/>
</dbReference>
<reference evidence="2" key="1">
    <citation type="journal article" date="2024" name="Proc. Natl. Acad. Sci. U.S.A.">
        <title>Extraordinary preservation of gene collinearity over three hundred million years revealed in homosporous lycophytes.</title>
        <authorList>
            <person name="Li C."/>
            <person name="Wickell D."/>
            <person name="Kuo L.Y."/>
            <person name="Chen X."/>
            <person name="Nie B."/>
            <person name="Liao X."/>
            <person name="Peng D."/>
            <person name="Ji J."/>
            <person name="Jenkins J."/>
            <person name="Williams M."/>
            <person name="Shu S."/>
            <person name="Plott C."/>
            <person name="Barry K."/>
            <person name="Rajasekar S."/>
            <person name="Grimwood J."/>
            <person name="Han X."/>
            <person name="Sun S."/>
            <person name="Hou Z."/>
            <person name="He W."/>
            <person name="Dai G."/>
            <person name="Sun C."/>
            <person name="Schmutz J."/>
            <person name="Leebens-Mack J.H."/>
            <person name="Li F.W."/>
            <person name="Wang L."/>
        </authorList>
    </citation>
    <scope>NUCLEOTIDE SEQUENCE [LARGE SCALE GENOMIC DNA]</scope>
    <source>
        <strain evidence="2">cv. PW_Plant_1</strain>
    </source>
</reference>
<gene>
    <name evidence="1" type="ORF">O6H91_11G084600</name>
</gene>
<keyword evidence="2" id="KW-1185">Reference proteome</keyword>
<dbReference type="Proteomes" id="UP001162992">
    <property type="component" value="Chromosome 11"/>
</dbReference>
<name>A0ACC2CB79_DIPCM</name>